<evidence type="ECO:0000259" key="2">
    <source>
        <dbReference type="SMART" id="SM01259"/>
    </source>
</evidence>
<dbReference type="InterPro" id="IPR011499">
    <property type="entry name" value="Lipid_A_biosynth_N"/>
</dbReference>
<keyword evidence="1" id="KW-0812">Transmembrane</keyword>
<accession>A0ABV7VL21</accession>
<feature type="transmembrane region" description="Helical" evidence="1">
    <location>
        <begin position="75"/>
        <end position="95"/>
    </location>
</feature>
<name>A0ABV7VL21_9PROT</name>
<dbReference type="Pfam" id="PF07578">
    <property type="entry name" value="LAB_N"/>
    <property type="match status" value="1"/>
</dbReference>
<dbReference type="RefSeq" id="WP_379729804.1">
    <property type="nucleotide sequence ID" value="NZ_JBHRYJ010000007.1"/>
</dbReference>
<feature type="domain" description="Lipid A biosynthesis N-terminal" evidence="2">
    <location>
        <begin position="22"/>
        <end position="93"/>
    </location>
</feature>
<organism evidence="3 4">
    <name type="scientific">Ferrovibrio xuzhouensis</name>
    <dbReference type="NCBI Taxonomy" id="1576914"/>
    <lineage>
        <taxon>Bacteria</taxon>
        <taxon>Pseudomonadati</taxon>
        <taxon>Pseudomonadota</taxon>
        <taxon>Alphaproteobacteria</taxon>
        <taxon>Rhodospirillales</taxon>
        <taxon>Rhodospirillaceae</taxon>
        <taxon>Ferrovibrio</taxon>
    </lineage>
</organism>
<protein>
    <submittedName>
        <fullName evidence="3">Lipid-A-disaccharide synthase N-terminal domain-containing protein</fullName>
    </submittedName>
</protein>
<gene>
    <name evidence="3" type="ORF">ACFOOQ_21795</name>
</gene>
<keyword evidence="1" id="KW-0472">Membrane</keyword>
<feature type="transmembrane region" description="Helical" evidence="1">
    <location>
        <begin position="18"/>
        <end position="39"/>
    </location>
</feature>
<evidence type="ECO:0000313" key="3">
    <source>
        <dbReference type="EMBL" id="MFC3678198.1"/>
    </source>
</evidence>
<evidence type="ECO:0000256" key="1">
    <source>
        <dbReference type="SAM" id="Phobius"/>
    </source>
</evidence>
<reference evidence="4" key="1">
    <citation type="journal article" date="2019" name="Int. J. Syst. Evol. Microbiol.">
        <title>The Global Catalogue of Microorganisms (GCM) 10K type strain sequencing project: providing services to taxonomists for standard genome sequencing and annotation.</title>
        <authorList>
            <consortium name="The Broad Institute Genomics Platform"/>
            <consortium name="The Broad Institute Genome Sequencing Center for Infectious Disease"/>
            <person name="Wu L."/>
            <person name="Ma J."/>
        </authorList>
    </citation>
    <scope>NUCLEOTIDE SEQUENCE [LARGE SCALE GENOMIC DNA]</scope>
    <source>
        <strain evidence="4">KCTC 42182</strain>
    </source>
</reference>
<keyword evidence="4" id="KW-1185">Reference proteome</keyword>
<comment type="caution">
    <text evidence="3">The sequence shown here is derived from an EMBL/GenBank/DDBJ whole genome shotgun (WGS) entry which is preliminary data.</text>
</comment>
<proteinExistence type="predicted"/>
<sequence>MVSLIVEYWDRLNDSLNFWAVIGFLGQAVFSARFFIQWLHAERVRRSEIPLTFWYISIAGGIILLVYAVHIANMVFIVGQLMGLVVYARNLHLIYKSRRTGRIEA</sequence>
<evidence type="ECO:0000313" key="4">
    <source>
        <dbReference type="Proteomes" id="UP001595711"/>
    </source>
</evidence>
<dbReference type="EMBL" id="JBHRYJ010000007">
    <property type="protein sequence ID" value="MFC3678198.1"/>
    <property type="molecule type" value="Genomic_DNA"/>
</dbReference>
<keyword evidence="1" id="KW-1133">Transmembrane helix</keyword>
<feature type="transmembrane region" description="Helical" evidence="1">
    <location>
        <begin position="51"/>
        <end position="69"/>
    </location>
</feature>
<dbReference type="Proteomes" id="UP001595711">
    <property type="component" value="Unassembled WGS sequence"/>
</dbReference>
<dbReference type="SMART" id="SM01259">
    <property type="entry name" value="LAB_N"/>
    <property type="match status" value="1"/>
</dbReference>